<sequence>LSLLSWVFVSFKRNRCEERLRSLHPRLRAPTIRSCPSVKKGVKAQLCYEFILSYVFAPSK</sequence>
<comment type="caution">
    <text evidence="1">The sequence shown here is derived from an EMBL/GenBank/DDBJ whole genome shotgun (WGS) entry which is preliminary data.</text>
</comment>
<dbReference type="EMBL" id="JACVVK020000358">
    <property type="protein sequence ID" value="KAK7477088.1"/>
    <property type="molecule type" value="Genomic_DNA"/>
</dbReference>
<evidence type="ECO:0000313" key="2">
    <source>
        <dbReference type="Proteomes" id="UP001519460"/>
    </source>
</evidence>
<organism evidence="1 2">
    <name type="scientific">Batillaria attramentaria</name>
    <dbReference type="NCBI Taxonomy" id="370345"/>
    <lineage>
        <taxon>Eukaryota</taxon>
        <taxon>Metazoa</taxon>
        <taxon>Spiralia</taxon>
        <taxon>Lophotrochozoa</taxon>
        <taxon>Mollusca</taxon>
        <taxon>Gastropoda</taxon>
        <taxon>Caenogastropoda</taxon>
        <taxon>Sorbeoconcha</taxon>
        <taxon>Cerithioidea</taxon>
        <taxon>Batillariidae</taxon>
        <taxon>Batillaria</taxon>
    </lineage>
</organism>
<keyword evidence="2" id="KW-1185">Reference proteome</keyword>
<name>A0ABD0JR59_9CAEN</name>
<gene>
    <name evidence="1" type="ORF">BaRGS_00031674</name>
</gene>
<proteinExistence type="predicted"/>
<dbReference type="Proteomes" id="UP001519460">
    <property type="component" value="Unassembled WGS sequence"/>
</dbReference>
<feature type="non-terminal residue" evidence="1">
    <location>
        <position position="1"/>
    </location>
</feature>
<dbReference type="AlphaFoldDB" id="A0ABD0JR59"/>
<accession>A0ABD0JR59</accession>
<reference evidence="1 2" key="1">
    <citation type="journal article" date="2023" name="Sci. Data">
        <title>Genome assembly of the Korean intertidal mud-creeper Batillaria attramentaria.</title>
        <authorList>
            <person name="Patra A.K."/>
            <person name="Ho P.T."/>
            <person name="Jun S."/>
            <person name="Lee S.J."/>
            <person name="Kim Y."/>
            <person name="Won Y.J."/>
        </authorList>
    </citation>
    <scope>NUCLEOTIDE SEQUENCE [LARGE SCALE GENOMIC DNA]</scope>
    <source>
        <strain evidence="1">Wonlab-2016</strain>
    </source>
</reference>
<protein>
    <submittedName>
        <fullName evidence="1">Uncharacterized protein</fullName>
    </submittedName>
</protein>
<evidence type="ECO:0000313" key="1">
    <source>
        <dbReference type="EMBL" id="KAK7477088.1"/>
    </source>
</evidence>